<organism evidence="1 2">
    <name type="scientific">Carpediemonas membranifera</name>
    <dbReference type="NCBI Taxonomy" id="201153"/>
    <lineage>
        <taxon>Eukaryota</taxon>
        <taxon>Metamonada</taxon>
        <taxon>Carpediemonas-like organisms</taxon>
        <taxon>Carpediemonas</taxon>
    </lineage>
</organism>
<protein>
    <submittedName>
        <fullName evidence="1">Uncharacterized protein</fullName>
    </submittedName>
</protein>
<keyword evidence="2" id="KW-1185">Reference proteome</keyword>
<reference evidence="1" key="1">
    <citation type="submission" date="2021-05" db="EMBL/GenBank/DDBJ databases">
        <title>A free-living protist that lacks canonical eukaryotic 1 DNA replication and segregation systems.</title>
        <authorList>
            <person name="Salas-Leiva D.E."/>
            <person name="Tromer E.C."/>
            <person name="Curtis B.A."/>
            <person name="Jerlstrom-Hultqvist J."/>
            <person name="Kolisko M."/>
            <person name="Yi Z."/>
            <person name="Salas-Leiva J.S."/>
            <person name="Gallot-Lavallee L."/>
            <person name="Kops G.J.P.L."/>
            <person name="Archibald J.M."/>
            <person name="Simpson A.G.B."/>
            <person name="Roger A.J."/>
        </authorList>
    </citation>
    <scope>NUCLEOTIDE SEQUENCE</scope>
    <source>
        <strain evidence="1">BICM</strain>
    </source>
</reference>
<proteinExistence type="predicted"/>
<dbReference type="EMBL" id="JAHDYR010000038">
    <property type="protein sequence ID" value="KAG9392302.1"/>
    <property type="molecule type" value="Genomic_DNA"/>
</dbReference>
<sequence length="329" mass="35605">MQREDIKEQISKVEELKAIYSSKIEEISKRTAEIGFSEAVIALKTEADNEIAVCTKVLRDMARILTQFDRVPPSTALPCAATPGTVILARLPDVGMVPASIRVRYSAIKFSVSFIGTEAEGEVFLSELRNPALENSGMDPAKGQEVFAITPSSVKYIKAEFLEWTQFPEARVTVAGHTVLAPFVVMATDAMAQWVAKGKVTVSADGVAQAKAAKRKAEKTKAPHGAMEEVVAVLQGGHKSALDSLKASGKAERQTTAATNAKQVAAVKRASMIPVEATEVRFALNRLRDSTGQWFELVGEEDGVAELVECKAPRWSVDIIPVDIDPFHP</sequence>
<evidence type="ECO:0000313" key="2">
    <source>
        <dbReference type="Proteomes" id="UP000717585"/>
    </source>
</evidence>
<name>A0A8J6E2U1_9EUKA</name>
<dbReference type="AlphaFoldDB" id="A0A8J6E2U1"/>
<accession>A0A8J6E2U1</accession>
<evidence type="ECO:0000313" key="1">
    <source>
        <dbReference type="EMBL" id="KAG9392302.1"/>
    </source>
</evidence>
<comment type="caution">
    <text evidence="1">The sequence shown here is derived from an EMBL/GenBank/DDBJ whole genome shotgun (WGS) entry which is preliminary data.</text>
</comment>
<gene>
    <name evidence="1" type="ORF">J8273_5291</name>
</gene>
<dbReference type="Proteomes" id="UP000717585">
    <property type="component" value="Unassembled WGS sequence"/>
</dbReference>